<evidence type="ECO:0000256" key="10">
    <source>
        <dbReference type="ARBA" id="ARBA00022777"/>
    </source>
</evidence>
<keyword evidence="24" id="KW-1185">Reference proteome</keyword>
<feature type="domain" description="Protein kinase" evidence="21">
    <location>
        <begin position="566"/>
        <end position="825"/>
    </location>
</feature>
<dbReference type="Pfam" id="PF06479">
    <property type="entry name" value="Ribonuc_2-5A"/>
    <property type="match status" value="1"/>
</dbReference>
<dbReference type="Pfam" id="PF19036">
    <property type="entry name" value="Fuz_longin_1"/>
    <property type="match status" value="1"/>
</dbReference>
<dbReference type="Gene3D" id="1.20.1440.180">
    <property type="entry name" value="KEN domain"/>
    <property type="match status" value="1"/>
</dbReference>
<dbReference type="GO" id="GO:0010468">
    <property type="term" value="P:regulation of gene expression"/>
    <property type="evidence" value="ECO:0007669"/>
    <property type="project" value="UniProtKB-ARBA"/>
</dbReference>
<evidence type="ECO:0000256" key="19">
    <source>
        <dbReference type="SAM" id="MobiDB-lite"/>
    </source>
</evidence>
<evidence type="ECO:0000256" key="15">
    <source>
        <dbReference type="ARBA" id="ARBA00023136"/>
    </source>
</evidence>
<comment type="cofactor">
    <cofactor evidence="1">
        <name>Mg(2+)</name>
        <dbReference type="ChEBI" id="CHEBI:18420"/>
    </cofactor>
</comment>
<evidence type="ECO:0000259" key="21">
    <source>
        <dbReference type="PROSITE" id="PS50011"/>
    </source>
</evidence>
<evidence type="ECO:0000256" key="2">
    <source>
        <dbReference type="ARBA" id="ARBA00004115"/>
    </source>
</evidence>
<keyword evidence="5" id="KW-0597">Phosphoprotein</keyword>
<evidence type="ECO:0000256" key="16">
    <source>
        <dbReference type="ARBA" id="ARBA00023268"/>
    </source>
</evidence>
<feature type="compositionally biased region" description="Polar residues" evidence="19">
    <location>
        <begin position="478"/>
        <end position="487"/>
    </location>
</feature>
<reference evidence="23" key="1">
    <citation type="submission" date="2020-11" db="EMBL/GenBank/DDBJ databases">
        <authorList>
            <person name="Tran Van P."/>
        </authorList>
    </citation>
    <scope>NUCLEOTIDE SEQUENCE</scope>
</reference>
<feature type="region of interest" description="Disordered" evidence="19">
    <location>
        <begin position="467"/>
        <end position="487"/>
    </location>
</feature>
<keyword evidence="6" id="KW-0808">Transferase</keyword>
<accession>A0A7R9BGA1</accession>
<keyword evidence="16" id="KW-0511">Multifunctional enzyme</keyword>
<dbReference type="InterPro" id="IPR011047">
    <property type="entry name" value="Quinoprotein_ADH-like_sf"/>
</dbReference>
<dbReference type="InterPro" id="IPR043971">
    <property type="entry name" value="FUZ/MON1/HPS1_longin_2"/>
</dbReference>
<evidence type="ECO:0000256" key="4">
    <source>
        <dbReference type="ARBA" id="ARBA00022527"/>
    </source>
</evidence>
<dbReference type="Gene3D" id="2.130.10.10">
    <property type="entry name" value="YVTN repeat-like/Quinoprotein amine dehydrogenase"/>
    <property type="match status" value="1"/>
</dbReference>
<evidence type="ECO:0000256" key="17">
    <source>
        <dbReference type="ARBA" id="ARBA00047899"/>
    </source>
</evidence>
<dbReference type="InterPro" id="IPR011009">
    <property type="entry name" value="Kinase-like_dom_sf"/>
</dbReference>
<evidence type="ECO:0000313" key="24">
    <source>
        <dbReference type="Proteomes" id="UP000678499"/>
    </source>
</evidence>
<dbReference type="FunFam" id="3.30.200.20:FF:000077">
    <property type="entry name" value="Putative Serine/threonine-protein kinase/endoribonuclease IRE1"/>
    <property type="match status" value="1"/>
</dbReference>
<comment type="subcellular location">
    <subcellularLocation>
        <location evidence="2">Endoplasmic reticulum membrane</location>
        <topology evidence="2">Single-pass type I membrane protein</topology>
    </subcellularLocation>
</comment>
<dbReference type="GO" id="GO:1990604">
    <property type="term" value="C:IRE1-TRAF2-ASK1 complex"/>
    <property type="evidence" value="ECO:0007669"/>
    <property type="project" value="TreeGrafter"/>
</dbReference>
<evidence type="ECO:0000256" key="20">
    <source>
        <dbReference type="SAM" id="SignalP"/>
    </source>
</evidence>
<feature type="region of interest" description="Disordered" evidence="19">
    <location>
        <begin position="398"/>
        <end position="432"/>
    </location>
</feature>
<dbReference type="SMART" id="SM00580">
    <property type="entry name" value="PUG"/>
    <property type="match status" value="1"/>
</dbReference>
<dbReference type="CDD" id="cd10422">
    <property type="entry name" value="RNase_Ire1"/>
    <property type="match status" value="1"/>
</dbReference>
<evidence type="ECO:0000256" key="9">
    <source>
        <dbReference type="ARBA" id="ARBA00022741"/>
    </source>
</evidence>
<dbReference type="InterPro" id="IPR015943">
    <property type="entry name" value="WD40/YVTN_repeat-like_dom_sf"/>
</dbReference>
<dbReference type="InterPro" id="IPR018391">
    <property type="entry name" value="PQQ_b-propeller_rpt"/>
</dbReference>
<dbReference type="PROSITE" id="PS50011">
    <property type="entry name" value="PROTEIN_KINASE_DOM"/>
    <property type="match status" value="1"/>
</dbReference>
<dbReference type="OrthoDB" id="63989at2759"/>
<evidence type="ECO:0000256" key="13">
    <source>
        <dbReference type="ARBA" id="ARBA00022840"/>
    </source>
</evidence>
<dbReference type="GO" id="GO:0016192">
    <property type="term" value="P:vesicle-mediated transport"/>
    <property type="evidence" value="ECO:0007669"/>
    <property type="project" value="InterPro"/>
</dbReference>
<evidence type="ECO:0000256" key="5">
    <source>
        <dbReference type="ARBA" id="ARBA00022553"/>
    </source>
</evidence>
<dbReference type="InterPro" id="IPR038357">
    <property type="entry name" value="KEN_sf"/>
</dbReference>
<dbReference type="Proteomes" id="UP000678499">
    <property type="component" value="Unassembled WGS sequence"/>
</dbReference>
<dbReference type="SUPFAM" id="SSF50998">
    <property type="entry name" value="Quinoprotein alcohol dehydrogenase-like"/>
    <property type="match status" value="1"/>
</dbReference>
<comment type="catalytic activity">
    <reaction evidence="17">
        <text>L-threonyl-[protein] + ATP = O-phospho-L-threonyl-[protein] + ADP + H(+)</text>
        <dbReference type="Rhea" id="RHEA:46608"/>
        <dbReference type="Rhea" id="RHEA-COMP:11060"/>
        <dbReference type="Rhea" id="RHEA-COMP:11605"/>
        <dbReference type="ChEBI" id="CHEBI:15378"/>
        <dbReference type="ChEBI" id="CHEBI:30013"/>
        <dbReference type="ChEBI" id="CHEBI:30616"/>
        <dbReference type="ChEBI" id="CHEBI:61977"/>
        <dbReference type="ChEBI" id="CHEBI:456216"/>
        <dbReference type="EC" id="2.7.11.1"/>
    </reaction>
</comment>
<dbReference type="Gene3D" id="3.30.200.20">
    <property type="entry name" value="Phosphorylase Kinase, domain 1"/>
    <property type="match status" value="1"/>
</dbReference>
<dbReference type="EMBL" id="CAJPEX010000129">
    <property type="protein sequence ID" value="CAG0913576.1"/>
    <property type="molecule type" value="Genomic_DNA"/>
</dbReference>
<dbReference type="InterPro" id="IPR008271">
    <property type="entry name" value="Ser/Thr_kinase_AS"/>
</dbReference>
<dbReference type="PANTHER" id="PTHR13954:SF6">
    <property type="entry name" value="NON-SPECIFIC SERINE_THREONINE PROTEIN KINASE"/>
    <property type="match status" value="1"/>
</dbReference>
<dbReference type="GO" id="GO:0006397">
    <property type="term" value="P:mRNA processing"/>
    <property type="evidence" value="ECO:0007669"/>
    <property type="project" value="InterPro"/>
</dbReference>
<dbReference type="EMBL" id="OA882166">
    <property type="protein sequence ID" value="CAD7273424.1"/>
    <property type="molecule type" value="Genomic_DNA"/>
</dbReference>
<dbReference type="PANTHER" id="PTHR13954">
    <property type="entry name" value="IRE1-RELATED"/>
    <property type="match status" value="1"/>
</dbReference>
<gene>
    <name evidence="23" type="ORF">NMOB1V02_LOCUS1314</name>
</gene>
<keyword evidence="12" id="KW-0256">Endoplasmic reticulum</keyword>
<dbReference type="PROSITE" id="PS51392">
    <property type="entry name" value="KEN"/>
    <property type="match status" value="1"/>
</dbReference>
<evidence type="ECO:0000313" key="23">
    <source>
        <dbReference type="EMBL" id="CAD7273424.1"/>
    </source>
</evidence>
<dbReference type="GO" id="GO:0004674">
    <property type="term" value="F:protein serine/threonine kinase activity"/>
    <property type="evidence" value="ECO:0007669"/>
    <property type="project" value="UniProtKB-KW"/>
</dbReference>
<feature type="region of interest" description="Disordered" evidence="19">
    <location>
        <begin position="997"/>
        <end position="1018"/>
    </location>
</feature>
<dbReference type="Pfam" id="PF19037">
    <property type="entry name" value="Fuz_longin_2"/>
    <property type="match status" value="1"/>
</dbReference>
<evidence type="ECO:0000256" key="7">
    <source>
        <dbReference type="ARBA" id="ARBA00022692"/>
    </source>
</evidence>
<protein>
    <recommendedName>
        <fullName evidence="3">non-specific serine/threonine protein kinase</fullName>
        <ecNumber evidence="3">2.7.11.1</ecNumber>
    </recommendedName>
</protein>
<dbReference type="SUPFAM" id="SSF56112">
    <property type="entry name" value="Protein kinase-like (PK-like)"/>
    <property type="match status" value="1"/>
</dbReference>
<evidence type="ECO:0000256" key="8">
    <source>
        <dbReference type="ARBA" id="ARBA00022729"/>
    </source>
</evidence>
<keyword evidence="11" id="KW-0378">Hydrolase</keyword>
<evidence type="ECO:0000256" key="1">
    <source>
        <dbReference type="ARBA" id="ARBA00001946"/>
    </source>
</evidence>
<evidence type="ECO:0000256" key="3">
    <source>
        <dbReference type="ARBA" id="ARBA00012513"/>
    </source>
</evidence>
<dbReference type="InterPro" id="IPR043972">
    <property type="entry name" value="FUZ/MON1/HPS1_longin_1"/>
</dbReference>
<keyword evidence="8 20" id="KW-0732">Signal</keyword>
<dbReference type="GO" id="GO:0016787">
    <property type="term" value="F:hydrolase activity"/>
    <property type="evidence" value="ECO:0007669"/>
    <property type="project" value="UniProtKB-KW"/>
</dbReference>
<evidence type="ECO:0000259" key="22">
    <source>
        <dbReference type="PROSITE" id="PS51392"/>
    </source>
</evidence>
<dbReference type="GO" id="GO:0036498">
    <property type="term" value="P:IRE1-mediated unfolded protein response"/>
    <property type="evidence" value="ECO:0007669"/>
    <property type="project" value="TreeGrafter"/>
</dbReference>
<evidence type="ECO:0000256" key="18">
    <source>
        <dbReference type="ARBA" id="ARBA00048679"/>
    </source>
</evidence>
<dbReference type="InterPro" id="IPR045133">
    <property type="entry name" value="IRE1/2-like"/>
</dbReference>
<feature type="signal peptide" evidence="20">
    <location>
        <begin position="1"/>
        <end position="19"/>
    </location>
</feature>
<keyword evidence="10" id="KW-0418">Kinase</keyword>
<dbReference type="FunFam" id="1.20.1440.180:FF:000001">
    <property type="entry name" value="Serine/threonine-protein kinase/endoribonuclease IRE1"/>
    <property type="match status" value="1"/>
</dbReference>
<keyword evidence="4" id="KW-0723">Serine/threonine-protein kinase</keyword>
<sequence length="1501" mass="168525">MWKIPEVLILLALITSSLSLETPDSEVHVENFQEPEENFEDASPVRSVVEELFMENAGRRLRRSQCRAVKQELSHPSFRRVRTEDKDFTAVQNSRKDSPCSDSDILLDDRRLIAHPDPLIISTLDGELHAISRETGNILWTVKNDPVLRMPPVGNGGARNQVNMLPNPKDGSLYVINNSPDAKEPIRKLQFTIPELVSASPTRSSDGILYMGKKVDRWMALDSRTGFKYNIPSLTDIVEEEVCPYDLQNPVLIGRSEYTISMMDSKLRNARSWNLTFFDYAAMDLPDEDDYDLVHFTSSSGGKILSMHRSTGRVMHERAVGDLPIVAVYSLRSDGMFRVPFTTVAPETLDALAMNPAGDFVVQHRELFPTLYVGEWAQGLYAVPSMVDESIATIRSLPGPSLPPLLEGPQKSEEAGATKQRQKNNSEDDPAEKHLVLKAEPFVVLGYYDIKEPSRSTVKNKNRLPIQPSEMKLDPGNVRNTTKSTPQEVNVQPEIVAESPSSWGLWIMLPTVVSTCVIVIVLATRWSVNESSKSRSSVYVGNVDPTSITAYEEQDEFGVRIGKIFFDQKLIIGRGCEGTCVFKGRFDNRDVAVKRLLPESFTLADREVNLLRESDQHPNVVRYFCTEQGPQFRYIALELCSATLHDYVANGTHKEDIGVFEILRQATSGLKHLHDLNIVHRDVKPQNVLISMPSSGQPRIRAILSDFGLSKKLKLGKMSCSQNSGVAGTEGWIAPEILKGEGRTTRSVDVFSLGCVYYYVLSDGQHPFGDPFRRQGNIIAGEACLDVTFFPDDDDDLWKHLIRAMIQTDGSDRPTLVEVLHHPAFWTSTEILHFFQDVSDRVEKDTENSPIVRALEFRAWPVIRNDWLGVLEPEIAEDLRKFRSYRGNYIRDLLRALRNKKHHYRELTSEAQEILGNIPDEFARYWTKKFPNLVLHVWERVSRLRHESVFSRYYHSSFSFRDPQVPEFDDEVVTQEAEEDEGLLLWRRSPQKSVNVRGKNKIKNAKKRQSGKSRSDRENWRERSVEQFFSWYVMVVQVAVLTSSGGIPVLTCSSDGSSIPFPILGSLNGIWLFCKSSGGSLKSTENEYGSVTWKEFVENILVICIHNNKPPNNAYLPPVLVDNIIELCYGAMLMSVGTEGLKNPNAESLRKDLQSSVPLIRQILLRFGPKKQRLFAGLTSLSDVIICEEAFKLEEIVENFCSRNETPYGLLTIGKKVAAATSSWWHALTHAEKALFLLFAALQEENGVARDCPVYLPVKSPTVPYRFVSMTLLESIQEDERVSLCLLCGSKPPLSEVMRQVPVDFGPVADLLKTVASNVSTGKSALPRGLSLHKSVFGPPEAPPPVGIKDRVKTILKSSCATKGLRRNFLALNFADGKVFSYQKKAPVSDKLVPNSGGDVPQKVDPDLINLNALTAAFCETREMFTYHQVGLESRIPGTGESFDSCMAEMGCSQMYQNYETHACYGIERWPYQSTNGICFLRSITKDILDGVTTSKNPGSV</sequence>
<dbReference type="PROSITE" id="PS00108">
    <property type="entry name" value="PROTEIN_KINASE_ST"/>
    <property type="match status" value="1"/>
</dbReference>
<dbReference type="GO" id="GO:0005524">
    <property type="term" value="F:ATP binding"/>
    <property type="evidence" value="ECO:0007669"/>
    <property type="project" value="UniProtKB-KW"/>
</dbReference>
<proteinExistence type="predicted"/>
<organism evidence="23">
    <name type="scientific">Notodromas monacha</name>
    <dbReference type="NCBI Taxonomy" id="399045"/>
    <lineage>
        <taxon>Eukaryota</taxon>
        <taxon>Metazoa</taxon>
        <taxon>Ecdysozoa</taxon>
        <taxon>Arthropoda</taxon>
        <taxon>Crustacea</taxon>
        <taxon>Oligostraca</taxon>
        <taxon>Ostracoda</taxon>
        <taxon>Podocopa</taxon>
        <taxon>Podocopida</taxon>
        <taxon>Cypridocopina</taxon>
        <taxon>Cypridoidea</taxon>
        <taxon>Cyprididae</taxon>
        <taxon>Notodromas</taxon>
    </lineage>
</organism>
<dbReference type="Gene3D" id="1.10.510.10">
    <property type="entry name" value="Transferase(Phosphotransferase) domain 1"/>
    <property type="match status" value="1"/>
</dbReference>
<feature type="compositionally biased region" description="Basic residues" evidence="19">
    <location>
        <begin position="998"/>
        <end position="1011"/>
    </location>
</feature>
<feature type="domain" description="KEN" evidence="22">
    <location>
        <begin position="828"/>
        <end position="956"/>
    </location>
</feature>
<dbReference type="SMART" id="SM00220">
    <property type="entry name" value="S_TKc"/>
    <property type="match status" value="1"/>
</dbReference>
<evidence type="ECO:0000256" key="12">
    <source>
        <dbReference type="ARBA" id="ARBA00022824"/>
    </source>
</evidence>
<dbReference type="GO" id="GO:0051082">
    <property type="term" value="F:unfolded protein binding"/>
    <property type="evidence" value="ECO:0007669"/>
    <property type="project" value="TreeGrafter"/>
</dbReference>
<dbReference type="InterPro" id="IPR010513">
    <property type="entry name" value="KEN_dom"/>
</dbReference>
<dbReference type="EC" id="2.7.11.1" evidence="3"/>
<keyword evidence="14" id="KW-1133">Transmembrane helix</keyword>
<dbReference type="GO" id="GO:0080090">
    <property type="term" value="P:regulation of primary metabolic process"/>
    <property type="evidence" value="ECO:0007669"/>
    <property type="project" value="UniProtKB-ARBA"/>
</dbReference>
<dbReference type="SMART" id="SM00564">
    <property type="entry name" value="PQQ"/>
    <property type="match status" value="3"/>
</dbReference>
<comment type="catalytic activity">
    <reaction evidence="18">
        <text>L-seryl-[protein] + ATP = O-phospho-L-seryl-[protein] + ADP + H(+)</text>
        <dbReference type="Rhea" id="RHEA:17989"/>
        <dbReference type="Rhea" id="RHEA-COMP:9863"/>
        <dbReference type="Rhea" id="RHEA-COMP:11604"/>
        <dbReference type="ChEBI" id="CHEBI:15378"/>
        <dbReference type="ChEBI" id="CHEBI:29999"/>
        <dbReference type="ChEBI" id="CHEBI:30616"/>
        <dbReference type="ChEBI" id="CHEBI:83421"/>
        <dbReference type="ChEBI" id="CHEBI:456216"/>
        <dbReference type="EC" id="2.7.11.1"/>
    </reaction>
</comment>
<feature type="compositionally biased region" description="Low complexity" evidence="19">
    <location>
        <begin position="398"/>
        <end position="409"/>
    </location>
</feature>
<evidence type="ECO:0000256" key="14">
    <source>
        <dbReference type="ARBA" id="ARBA00022989"/>
    </source>
</evidence>
<dbReference type="Pfam" id="PF00069">
    <property type="entry name" value="Pkinase"/>
    <property type="match status" value="1"/>
</dbReference>
<dbReference type="GO" id="GO:0004521">
    <property type="term" value="F:RNA endonuclease activity"/>
    <property type="evidence" value="ECO:0007669"/>
    <property type="project" value="InterPro"/>
</dbReference>
<keyword evidence="9" id="KW-0547">Nucleotide-binding</keyword>
<name>A0A7R9BGA1_9CRUS</name>
<evidence type="ECO:0000256" key="6">
    <source>
        <dbReference type="ARBA" id="ARBA00022679"/>
    </source>
</evidence>
<evidence type="ECO:0000256" key="11">
    <source>
        <dbReference type="ARBA" id="ARBA00022801"/>
    </source>
</evidence>
<feature type="chain" id="PRO_5036210080" description="non-specific serine/threonine protein kinase" evidence="20">
    <location>
        <begin position="20"/>
        <end position="1501"/>
    </location>
</feature>
<keyword evidence="15" id="KW-0472">Membrane</keyword>
<dbReference type="GO" id="GO:0070059">
    <property type="term" value="P:intrinsic apoptotic signaling pathway in response to endoplasmic reticulum stress"/>
    <property type="evidence" value="ECO:0007669"/>
    <property type="project" value="TreeGrafter"/>
</dbReference>
<dbReference type="InterPro" id="IPR000719">
    <property type="entry name" value="Prot_kinase_dom"/>
</dbReference>
<keyword evidence="13" id="KW-0067">ATP-binding</keyword>
<keyword evidence="7" id="KW-0812">Transmembrane</keyword>